<name>A0ACC0CRU9_9PEZI</name>
<reference evidence="1 2" key="1">
    <citation type="journal article" date="2022" name="New Phytol.">
        <title>Ecological generalism drives hyperdiversity of secondary metabolite gene clusters in xylarialean endophytes.</title>
        <authorList>
            <person name="Franco M.E.E."/>
            <person name="Wisecaver J.H."/>
            <person name="Arnold A.E."/>
            <person name="Ju Y.M."/>
            <person name="Slot J.C."/>
            <person name="Ahrendt S."/>
            <person name="Moore L.P."/>
            <person name="Eastman K.E."/>
            <person name="Scott K."/>
            <person name="Konkel Z."/>
            <person name="Mondo S.J."/>
            <person name="Kuo A."/>
            <person name="Hayes R.D."/>
            <person name="Haridas S."/>
            <person name="Andreopoulos B."/>
            <person name="Riley R."/>
            <person name="LaButti K."/>
            <person name="Pangilinan J."/>
            <person name="Lipzen A."/>
            <person name="Amirebrahimi M."/>
            <person name="Yan J."/>
            <person name="Adam C."/>
            <person name="Keymanesh K."/>
            <person name="Ng V."/>
            <person name="Louie K."/>
            <person name="Northen T."/>
            <person name="Drula E."/>
            <person name="Henrissat B."/>
            <person name="Hsieh H.M."/>
            <person name="Youens-Clark K."/>
            <person name="Lutzoni F."/>
            <person name="Miadlikowska J."/>
            <person name="Eastwood D.C."/>
            <person name="Hamelin R.C."/>
            <person name="Grigoriev I.V."/>
            <person name="U'Ren J.M."/>
        </authorList>
    </citation>
    <scope>NUCLEOTIDE SEQUENCE [LARGE SCALE GENOMIC DNA]</scope>
    <source>
        <strain evidence="1 2">ER1909</strain>
    </source>
</reference>
<sequence length="84" mass="9081">MAYMLVSIEITSTTDAKKAVEEIEADSMDHIDIVSSNTAVSPTLAQLEVVDAEQTVEVFGTNTVSSVLLYRAIHKLLTKSNAPK</sequence>
<organism evidence="1 2">
    <name type="scientific">Hypoxylon rubiginosum</name>
    <dbReference type="NCBI Taxonomy" id="110542"/>
    <lineage>
        <taxon>Eukaryota</taxon>
        <taxon>Fungi</taxon>
        <taxon>Dikarya</taxon>
        <taxon>Ascomycota</taxon>
        <taxon>Pezizomycotina</taxon>
        <taxon>Sordariomycetes</taxon>
        <taxon>Xylariomycetidae</taxon>
        <taxon>Xylariales</taxon>
        <taxon>Hypoxylaceae</taxon>
        <taxon>Hypoxylon</taxon>
    </lineage>
</organism>
<comment type="caution">
    <text evidence="1">The sequence shown here is derived from an EMBL/GenBank/DDBJ whole genome shotgun (WGS) entry which is preliminary data.</text>
</comment>
<accession>A0ACC0CRU9</accession>
<keyword evidence="2" id="KW-1185">Reference proteome</keyword>
<protein>
    <submittedName>
        <fullName evidence="1">Uncharacterized protein</fullName>
    </submittedName>
</protein>
<gene>
    <name evidence="1" type="ORF">F4821DRAFT_281097</name>
</gene>
<evidence type="ECO:0000313" key="1">
    <source>
        <dbReference type="EMBL" id="KAI6083126.1"/>
    </source>
</evidence>
<dbReference type="Proteomes" id="UP001497680">
    <property type="component" value="Unassembled WGS sequence"/>
</dbReference>
<evidence type="ECO:0000313" key="2">
    <source>
        <dbReference type="Proteomes" id="UP001497680"/>
    </source>
</evidence>
<proteinExistence type="predicted"/>
<dbReference type="EMBL" id="MU394357">
    <property type="protein sequence ID" value="KAI6083126.1"/>
    <property type="molecule type" value="Genomic_DNA"/>
</dbReference>